<proteinExistence type="inferred from homology"/>
<evidence type="ECO:0000313" key="2">
    <source>
        <dbReference type="EMBL" id="KAG5635534.1"/>
    </source>
</evidence>
<protein>
    <submittedName>
        <fullName evidence="2">Uncharacterized protein</fullName>
    </submittedName>
</protein>
<gene>
    <name evidence="2" type="ORF">H0H81_010946</name>
</gene>
<accession>A0A9P7K3V4</accession>
<dbReference type="AlphaFoldDB" id="A0A9P7K3V4"/>
<sequence length="793" mass="90407">MFEEAYKQQPLNEELGAQTFFANVRANHWKSAQQIATKMYKQFHEDRYLYWSVISAILQANDTATSPDMRIILYKLAHRLIASSPTPSYQNTDRFYLHLTILRELELYDEAHKLLDSEIGRVICSSSLSCNEIRRDIWRSRGMIRDEGKLAEARVVDLKDRNWLEFLSILDAAFSYLDSSQNSESPSVDETARANCTKHVSKIRELFTQIAQEDGTKDRSASLALLELENRSRIHGISTGNSYTNAVELRRLINSHKLLRYSLTQLDLTIEAETIRVAVYIRQYLKGLKLGAELPTTELQYADDLALLAANALVGLWKLASDDRYLHNAVVLLEFALTKSKQSFQARLILIRLYRLLGAPSLALDHYRAMGVKQVQHDTLSHFILSRASTFSLTATGDLTLTTECLESTQIYLSNSQETADYVVRAFTAEKYSQIPEFVTFEERLDNSLQRDIVKMEHLRMRLSHEPISCDVIDMELIELKFIFDRNHYDNRDFDIIANYQPKSSESINSQTFLFGQNESRGWLWTFLKLYIRALQQGSDLDETVEEKLLIGDRPKLRFDAGRHPLLRERLAEKSEEDLAELTRDERSFVDFATALADWLEPYHDYTRPPPAVVLAEVAKQTELKTGYPLKGVNIKVLNGPTSTKKDEEPPVVTDPPELVTRFFDSLNTRFLEVQNKSSPVEALHIAALAQEAFLLFTIESMRFKSASVIKANKFGGIVTIFKSIRMNATSVLRHISTKLLKDADEASNQESRKAFIDPDFSLGVAKKITDARKKILEGVGKGLVRVGTAYAQ</sequence>
<comment type="similarity">
    <text evidence="1">Belongs to the MDM20/NAA25 family.</text>
</comment>
<comment type="caution">
    <text evidence="2">The sequence shown here is derived from an EMBL/GenBank/DDBJ whole genome shotgun (WGS) entry which is preliminary data.</text>
</comment>
<dbReference type="GO" id="GO:0031416">
    <property type="term" value="C:NatB complex"/>
    <property type="evidence" value="ECO:0007669"/>
    <property type="project" value="TreeGrafter"/>
</dbReference>
<organism evidence="2 3">
    <name type="scientific">Sphagnurus paluster</name>
    <dbReference type="NCBI Taxonomy" id="117069"/>
    <lineage>
        <taxon>Eukaryota</taxon>
        <taxon>Fungi</taxon>
        <taxon>Dikarya</taxon>
        <taxon>Basidiomycota</taxon>
        <taxon>Agaricomycotina</taxon>
        <taxon>Agaricomycetes</taxon>
        <taxon>Agaricomycetidae</taxon>
        <taxon>Agaricales</taxon>
        <taxon>Tricholomatineae</taxon>
        <taxon>Lyophyllaceae</taxon>
        <taxon>Sphagnurus</taxon>
    </lineage>
</organism>
<dbReference type="InterPro" id="IPR019183">
    <property type="entry name" value="NAA25_NatB_aux_su"/>
</dbReference>
<evidence type="ECO:0000313" key="3">
    <source>
        <dbReference type="Proteomes" id="UP000717328"/>
    </source>
</evidence>
<reference evidence="2" key="1">
    <citation type="submission" date="2021-02" db="EMBL/GenBank/DDBJ databases">
        <authorList>
            <person name="Nieuwenhuis M."/>
            <person name="Van De Peppel L.J.J."/>
        </authorList>
    </citation>
    <scope>NUCLEOTIDE SEQUENCE</scope>
    <source>
        <strain evidence="2">D49</strain>
    </source>
</reference>
<evidence type="ECO:0000256" key="1">
    <source>
        <dbReference type="ARBA" id="ARBA00006298"/>
    </source>
</evidence>
<dbReference type="Pfam" id="PF09797">
    <property type="entry name" value="NatB_MDM20"/>
    <property type="match status" value="1"/>
</dbReference>
<dbReference type="PANTHER" id="PTHR22767:SF3">
    <property type="entry name" value="N-ALPHA-ACETYLTRANSFERASE 25, NATB AUXILIARY SUBUNIT"/>
    <property type="match status" value="1"/>
</dbReference>
<reference evidence="2" key="2">
    <citation type="submission" date="2021-10" db="EMBL/GenBank/DDBJ databases">
        <title>Phylogenomics reveals ancestral predisposition of the termite-cultivated fungus Termitomyces towards a domesticated lifestyle.</title>
        <authorList>
            <person name="Auxier B."/>
            <person name="Grum-Grzhimaylo A."/>
            <person name="Cardenas M.E."/>
            <person name="Lodge J.D."/>
            <person name="Laessoe T."/>
            <person name="Pedersen O."/>
            <person name="Smith M.E."/>
            <person name="Kuyper T.W."/>
            <person name="Franco-Molano E.A."/>
            <person name="Baroni T.J."/>
            <person name="Aanen D.K."/>
        </authorList>
    </citation>
    <scope>NUCLEOTIDE SEQUENCE</scope>
    <source>
        <strain evidence="2">D49</strain>
    </source>
</reference>
<dbReference type="EMBL" id="JABCKI010006070">
    <property type="protein sequence ID" value="KAG5635534.1"/>
    <property type="molecule type" value="Genomic_DNA"/>
</dbReference>
<dbReference type="PANTHER" id="PTHR22767">
    <property type="entry name" value="N-TERMINAL ACETYLTRANSFERASE-RELATED"/>
    <property type="match status" value="1"/>
</dbReference>
<dbReference type="Proteomes" id="UP000717328">
    <property type="component" value="Unassembled WGS sequence"/>
</dbReference>
<name>A0A9P7K3V4_9AGAR</name>
<keyword evidence="3" id="KW-1185">Reference proteome</keyword>
<dbReference type="OrthoDB" id="1874341at2759"/>